<reference evidence="1 2" key="1">
    <citation type="submission" date="2024-02" db="EMBL/GenBank/DDBJ databases">
        <authorList>
            <person name="Chen Y."/>
            <person name="Shah S."/>
            <person name="Dougan E. K."/>
            <person name="Thang M."/>
            <person name="Chan C."/>
        </authorList>
    </citation>
    <scope>NUCLEOTIDE SEQUENCE [LARGE SCALE GENOMIC DNA]</scope>
</reference>
<dbReference type="EMBL" id="CAXAMN010022521">
    <property type="protein sequence ID" value="CAK9070567.1"/>
    <property type="molecule type" value="Genomic_DNA"/>
</dbReference>
<gene>
    <name evidence="1" type="ORF">CCMP2556_LOCUS34716</name>
</gene>
<keyword evidence="2" id="KW-1185">Reference proteome</keyword>
<evidence type="ECO:0000313" key="2">
    <source>
        <dbReference type="Proteomes" id="UP001642484"/>
    </source>
</evidence>
<dbReference type="CDD" id="cd00030">
    <property type="entry name" value="C2"/>
    <property type="match status" value="1"/>
</dbReference>
<proteinExistence type="predicted"/>
<dbReference type="Proteomes" id="UP001642484">
    <property type="component" value="Unassembled WGS sequence"/>
</dbReference>
<name>A0ABP0P503_9DINO</name>
<comment type="caution">
    <text evidence="1">The sequence shown here is derived from an EMBL/GenBank/DDBJ whole genome shotgun (WGS) entry which is preliminary data.</text>
</comment>
<evidence type="ECO:0000313" key="1">
    <source>
        <dbReference type="EMBL" id="CAK9070567.1"/>
    </source>
</evidence>
<organism evidence="1 2">
    <name type="scientific">Durusdinium trenchii</name>
    <dbReference type="NCBI Taxonomy" id="1381693"/>
    <lineage>
        <taxon>Eukaryota</taxon>
        <taxon>Sar</taxon>
        <taxon>Alveolata</taxon>
        <taxon>Dinophyceae</taxon>
        <taxon>Suessiales</taxon>
        <taxon>Symbiodiniaceae</taxon>
        <taxon>Durusdinium</taxon>
    </lineage>
</organism>
<feature type="non-terminal residue" evidence="1">
    <location>
        <position position="70"/>
    </location>
</feature>
<accession>A0ABP0P503</accession>
<protein>
    <submittedName>
        <fullName evidence="1">Uncharacterized protein</fullName>
    </submittedName>
</protein>
<sequence>MKYQLEVRAAGAETCGIQVQKLERSGEKVQILAAEGLRNADWLSSGSDPYCLVTVGCSVGLTVRCMVVVV</sequence>